<dbReference type="RefSeq" id="WP_186976343.1">
    <property type="nucleotide sequence ID" value="NZ_JACOOH010000005.1"/>
</dbReference>
<accession>A0ABR7D1Y2</accession>
<evidence type="ECO:0000313" key="9">
    <source>
        <dbReference type="Proteomes" id="UP000646484"/>
    </source>
</evidence>
<dbReference type="Proteomes" id="UP000646484">
    <property type="component" value="Unassembled WGS sequence"/>
</dbReference>
<dbReference type="Pfam" id="PF13641">
    <property type="entry name" value="Glyco_tranf_2_3"/>
    <property type="match status" value="1"/>
</dbReference>
<evidence type="ECO:0000256" key="7">
    <source>
        <dbReference type="SAM" id="Phobius"/>
    </source>
</evidence>
<feature type="transmembrane region" description="Helical" evidence="7">
    <location>
        <begin position="358"/>
        <end position="378"/>
    </location>
</feature>
<keyword evidence="3" id="KW-0808">Transferase</keyword>
<organism evidence="8 9">
    <name type="scientific">Butyricimonas hominis</name>
    <dbReference type="NCBI Taxonomy" id="2763032"/>
    <lineage>
        <taxon>Bacteria</taxon>
        <taxon>Pseudomonadati</taxon>
        <taxon>Bacteroidota</taxon>
        <taxon>Bacteroidia</taxon>
        <taxon>Bacteroidales</taxon>
        <taxon>Odoribacteraceae</taxon>
        <taxon>Butyricimonas</taxon>
    </lineage>
</organism>
<evidence type="ECO:0000256" key="4">
    <source>
        <dbReference type="ARBA" id="ARBA00022692"/>
    </source>
</evidence>
<gene>
    <name evidence="8" type="ORF">H8S64_12535</name>
</gene>
<feature type="transmembrane region" description="Helical" evidence="7">
    <location>
        <begin position="298"/>
        <end position="321"/>
    </location>
</feature>
<name>A0ABR7D1Y2_9BACT</name>
<reference evidence="8 9" key="1">
    <citation type="submission" date="2020-08" db="EMBL/GenBank/DDBJ databases">
        <title>Genome public.</title>
        <authorList>
            <person name="Liu C."/>
            <person name="Sun Q."/>
        </authorList>
    </citation>
    <scope>NUCLEOTIDE SEQUENCE [LARGE SCALE GENOMIC DNA]</scope>
    <source>
        <strain evidence="8 9">NSJ-56</strain>
    </source>
</reference>
<evidence type="ECO:0000256" key="2">
    <source>
        <dbReference type="ARBA" id="ARBA00022676"/>
    </source>
</evidence>
<protein>
    <submittedName>
        <fullName evidence="8">Glycosyltransferase family 2 protein</fullName>
    </submittedName>
</protein>
<keyword evidence="9" id="KW-1185">Reference proteome</keyword>
<keyword evidence="4 7" id="KW-0812">Transmembrane</keyword>
<evidence type="ECO:0000256" key="1">
    <source>
        <dbReference type="ARBA" id="ARBA00004141"/>
    </source>
</evidence>
<evidence type="ECO:0000256" key="3">
    <source>
        <dbReference type="ARBA" id="ARBA00022679"/>
    </source>
</evidence>
<evidence type="ECO:0000256" key="5">
    <source>
        <dbReference type="ARBA" id="ARBA00022989"/>
    </source>
</evidence>
<dbReference type="InterPro" id="IPR050321">
    <property type="entry name" value="Glycosyltr_2/OpgH_subfam"/>
</dbReference>
<comment type="caution">
    <text evidence="8">The sequence shown here is derived from an EMBL/GenBank/DDBJ whole genome shotgun (WGS) entry which is preliminary data.</text>
</comment>
<evidence type="ECO:0000256" key="6">
    <source>
        <dbReference type="ARBA" id="ARBA00023136"/>
    </source>
</evidence>
<dbReference type="CDD" id="cd06439">
    <property type="entry name" value="CESA_like_1"/>
    <property type="match status" value="1"/>
</dbReference>
<proteinExistence type="predicted"/>
<dbReference type="EMBL" id="JACOOH010000005">
    <property type="protein sequence ID" value="MBC5621926.1"/>
    <property type="molecule type" value="Genomic_DNA"/>
</dbReference>
<comment type="subcellular location">
    <subcellularLocation>
        <location evidence="1">Membrane</location>
        <topology evidence="1">Multi-pass membrane protein</topology>
    </subcellularLocation>
</comment>
<feature type="transmembrane region" description="Helical" evidence="7">
    <location>
        <begin position="327"/>
        <end position="346"/>
    </location>
</feature>
<dbReference type="PANTHER" id="PTHR43867:SF2">
    <property type="entry name" value="CELLULOSE SYNTHASE CATALYTIC SUBUNIT A [UDP-FORMING]"/>
    <property type="match status" value="1"/>
</dbReference>
<dbReference type="InterPro" id="IPR029044">
    <property type="entry name" value="Nucleotide-diphossugar_trans"/>
</dbReference>
<dbReference type="Gene3D" id="3.90.550.10">
    <property type="entry name" value="Spore Coat Polysaccharide Biosynthesis Protein SpsA, Chain A"/>
    <property type="match status" value="1"/>
</dbReference>
<feature type="transmembrane region" description="Helical" evidence="7">
    <location>
        <begin position="6"/>
        <end position="31"/>
    </location>
</feature>
<sequence>MIQFLQILFWISIFIVFYTFIGYGILLYILVKFKEKRHPAQPLALPENLPDVTLFIAAYNEEKIVKAKMDNCMQLDYPKDKLNVVWITDGSTDMTNSMLSVYPDITVFFSPERKGKTAALNRGMQYIETPYTVFTDANTMLNADAILEIVRCFTDTKVGCVAGEKRIEVKDKDNAASGGEGFYWRYESKLKAWDSRLYSAVGAAGELFAIRTELFVPMAEDTLLDDFILSLRIAMQGYKIAYCDKAYAIESGSANIEEEQKRKVRIAAGGLQSIRRLRPLLNPFRYGLLSFQYISHRVLRWSITPILLFLLLPVNLILVLATHFTPLYSVIFVLQVIFYLLAWTGASLARKQIKVKILFIPYYFTFMNLNVLKGFFYLKKHKGKGTWEKANRADS</sequence>
<evidence type="ECO:0000313" key="8">
    <source>
        <dbReference type="EMBL" id="MBC5621926.1"/>
    </source>
</evidence>
<keyword evidence="6 7" id="KW-0472">Membrane</keyword>
<keyword evidence="5 7" id="KW-1133">Transmembrane helix</keyword>
<keyword evidence="2" id="KW-0328">Glycosyltransferase</keyword>
<dbReference type="SUPFAM" id="SSF53448">
    <property type="entry name" value="Nucleotide-diphospho-sugar transferases"/>
    <property type="match status" value="1"/>
</dbReference>
<dbReference type="PANTHER" id="PTHR43867">
    <property type="entry name" value="CELLULOSE SYNTHASE CATALYTIC SUBUNIT A [UDP-FORMING]"/>
    <property type="match status" value="1"/>
</dbReference>